<keyword evidence="9" id="KW-1185">Reference proteome</keyword>
<dbReference type="GO" id="GO:0046872">
    <property type="term" value="F:metal ion binding"/>
    <property type="evidence" value="ECO:0007669"/>
    <property type="project" value="UniProtKB-KW"/>
</dbReference>
<dbReference type="AlphaFoldDB" id="A0AAJ8JVY4"/>
<sequence>MIIEPFTQAILNNISRSLIPLQRPSLQALPAHTVSFNRPPSEAAVLIPLLNIDSQPHVLMQVRAKAMRVHAGEVSFPGGKADSTDGDLLHTALREAQEELALPPENVEILGMLDPEYSLGNRARVWPFVGFVHDTPAPFPTLCAPLTSLPLSLLNLSSTEVSALLPLSISALLKKSRQSTHYFRVDRFKPYHKIRVNDLVVLPKGNTHSILTDRMGKRLEVWGLSGWLLNKLAERVAKQKTVSILYQLRSLSQQ</sequence>
<dbReference type="InterPro" id="IPR000086">
    <property type="entry name" value="NUDIX_hydrolase_dom"/>
</dbReference>
<accession>A0AAJ8JVY4</accession>
<comment type="cofactor">
    <cofactor evidence="1">
        <name>Mn(2+)</name>
        <dbReference type="ChEBI" id="CHEBI:29035"/>
    </cofactor>
</comment>
<keyword evidence="4" id="KW-0378">Hydrolase</keyword>
<dbReference type="InterPro" id="IPR045121">
    <property type="entry name" value="CoAse"/>
</dbReference>
<protein>
    <recommendedName>
        <fullName evidence="7">Nudix hydrolase domain-containing protein</fullName>
    </recommendedName>
</protein>
<evidence type="ECO:0000259" key="7">
    <source>
        <dbReference type="PROSITE" id="PS51462"/>
    </source>
</evidence>
<proteinExistence type="predicted"/>
<dbReference type="Gene3D" id="3.90.79.10">
    <property type="entry name" value="Nucleoside Triphosphate Pyrophosphohydrolase"/>
    <property type="match status" value="1"/>
</dbReference>
<dbReference type="CDD" id="cd03426">
    <property type="entry name" value="NUDIX_CoAse_Nudt7"/>
    <property type="match status" value="1"/>
</dbReference>
<dbReference type="KEGG" id="cdep:91088797"/>
<dbReference type="GeneID" id="91088797"/>
<dbReference type="SUPFAM" id="SSF55811">
    <property type="entry name" value="Nudix"/>
    <property type="match status" value="1"/>
</dbReference>
<feature type="domain" description="Nudix hydrolase" evidence="7">
    <location>
        <begin position="40"/>
        <end position="190"/>
    </location>
</feature>
<evidence type="ECO:0000313" key="9">
    <source>
        <dbReference type="Proteomes" id="UP000094043"/>
    </source>
</evidence>
<evidence type="ECO:0000256" key="5">
    <source>
        <dbReference type="ARBA" id="ARBA00022842"/>
    </source>
</evidence>
<keyword evidence="6" id="KW-0464">Manganese</keyword>
<dbReference type="PROSITE" id="PS51462">
    <property type="entry name" value="NUDIX"/>
    <property type="match status" value="1"/>
</dbReference>
<gene>
    <name evidence="8" type="ORF">L203_104587</name>
</gene>
<evidence type="ECO:0000256" key="4">
    <source>
        <dbReference type="ARBA" id="ARBA00022801"/>
    </source>
</evidence>
<evidence type="ECO:0000256" key="1">
    <source>
        <dbReference type="ARBA" id="ARBA00001936"/>
    </source>
</evidence>
<comment type="cofactor">
    <cofactor evidence="2">
        <name>Mg(2+)</name>
        <dbReference type="ChEBI" id="CHEBI:18420"/>
    </cofactor>
</comment>
<dbReference type="InterPro" id="IPR015797">
    <property type="entry name" value="NUDIX_hydrolase-like_dom_sf"/>
</dbReference>
<reference evidence="8" key="1">
    <citation type="submission" date="2016-06" db="EMBL/GenBank/DDBJ databases">
        <authorList>
            <person name="Cuomo C."/>
            <person name="Litvintseva A."/>
            <person name="Heitman J."/>
            <person name="Chen Y."/>
            <person name="Sun S."/>
            <person name="Springer D."/>
            <person name="Dromer F."/>
            <person name="Young S."/>
            <person name="Zeng Q."/>
            <person name="Chapman S."/>
            <person name="Gujja S."/>
            <person name="Saif S."/>
            <person name="Birren B."/>
        </authorList>
    </citation>
    <scope>NUCLEOTIDE SEQUENCE</scope>
    <source>
        <strain evidence="8">CBS 7841</strain>
    </source>
</reference>
<keyword evidence="3" id="KW-0479">Metal-binding</keyword>
<name>A0AAJ8JVY4_9TREE</name>
<dbReference type="PANTHER" id="PTHR12992:SF24">
    <property type="entry name" value="PEROXISOMAL COENZYME A DIPHOSPHATASE NUDT7"/>
    <property type="match status" value="1"/>
</dbReference>
<dbReference type="PANTHER" id="PTHR12992">
    <property type="entry name" value="NUDIX HYDROLASE"/>
    <property type="match status" value="1"/>
</dbReference>
<evidence type="ECO:0000256" key="6">
    <source>
        <dbReference type="ARBA" id="ARBA00023211"/>
    </source>
</evidence>
<keyword evidence="5" id="KW-0460">Magnesium</keyword>
<reference evidence="8" key="2">
    <citation type="journal article" date="2022" name="Elife">
        <title>Obligate sexual reproduction of a homothallic fungus closely related to the Cryptococcus pathogenic species complex.</title>
        <authorList>
            <person name="Passer A.R."/>
            <person name="Clancey S.A."/>
            <person name="Shea T."/>
            <person name="David-Palma M."/>
            <person name="Averette A.F."/>
            <person name="Boekhout T."/>
            <person name="Porcel B.M."/>
            <person name="Nowrousian M."/>
            <person name="Cuomo C.A."/>
            <person name="Sun S."/>
            <person name="Heitman J."/>
            <person name="Coelho M.A."/>
        </authorList>
    </citation>
    <scope>NUCLEOTIDE SEQUENCE</scope>
    <source>
        <strain evidence="8">CBS 7841</strain>
    </source>
</reference>
<dbReference type="EMBL" id="CP143788">
    <property type="protein sequence ID" value="WVN89364.1"/>
    <property type="molecule type" value="Genomic_DNA"/>
</dbReference>
<evidence type="ECO:0000313" key="8">
    <source>
        <dbReference type="EMBL" id="WVN89364.1"/>
    </source>
</evidence>
<dbReference type="GO" id="GO:0015938">
    <property type="term" value="P:coenzyme A catabolic process"/>
    <property type="evidence" value="ECO:0007669"/>
    <property type="project" value="TreeGrafter"/>
</dbReference>
<organism evidence="8 9">
    <name type="scientific">Cryptococcus depauperatus CBS 7841</name>
    <dbReference type="NCBI Taxonomy" id="1295531"/>
    <lineage>
        <taxon>Eukaryota</taxon>
        <taxon>Fungi</taxon>
        <taxon>Dikarya</taxon>
        <taxon>Basidiomycota</taxon>
        <taxon>Agaricomycotina</taxon>
        <taxon>Tremellomycetes</taxon>
        <taxon>Tremellales</taxon>
        <taxon>Cryptococcaceae</taxon>
        <taxon>Cryptococcus</taxon>
    </lineage>
</organism>
<dbReference type="Pfam" id="PF00293">
    <property type="entry name" value="NUDIX"/>
    <property type="match status" value="1"/>
</dbReference>
<dbReference type="GO" id="GO:0010945">
    <property type="term" value="F:coenzyme A diphosphatase activity"/>
    <property type="evidence" value="ECO:0007669"/>
    <property type="project" value="InterPro"/>
</dbReference>
<dbReference type="Proteomes" id="UP000094043">
    <property type="component" value="Chromosome 5"/>
</dbReference>
<evidence type="ECO:0000256" key="3">
    <source>
        <dbReference type="ARBA" id="ARBA00022723"/>
    </source>
</evidence>
<evidence type="ECO:0000256" key="2">
    <source>
        <dbReference type="ARBA" id="ARBA00001946"/>
    </source>
</evidence>
<reference evidence="8" key="3">
    <citation type="submission" date="2024-01" db="EMBL/GenBank/DDBJ databases">
        <authorList>
            <person name="Coelho M.A."/>
            <person name="David-Palma M."/>
            <person name="Shea T."/>
            <person name="Sun S."/>
            <person name="Cuomo C.A."/>
            <person name="Heitman J."/>
        </authorList>
    </citation>
    <scope>NUCLEOTIDE SEQUENCE</scope>
    <source>
        <strain evidence="8">CBS 7841</strain>
    </source>
</reference>
<dbReference type="RefSeq" id="XP_066070064.1">
    <property type="nucleotide sequence ID" value="XM_066213967.1"/>
</dbReference>